<dbReference type="PANTHER" id="PTHR43685:SF2">
    <property type="entry name" value="GLYCOSYLTRANSFERASE 2-LIKE DOMAIN-CONTAINING PROTEIN"/>
    <property type="match status" value="1"/>
</dbReference>
<dbReference type="InterPro" id="IPR050834">
    <property type="entry name" value="Glycosyltransf_2"/>
</dbReference>
<evidence type="ECO:0000313" key="3">
    <source>
        <dbReference type="Proteomes" id="UP000535078"/>
    </source>
</evidence>
<dbReference type="EMBL" id="JAATIT010000002">
    <property type="protein sequence ID" value="NJB89914.1"/>
    <property type="molecule type" value="Genomic_DNA"/>
</dbReference>
<protein>
    <submittedName>
        <fullName evidence="2">Glycosyltransferase</fullName>
        <ecNumber evidence="2">2.4.1.-</ecNumber>
    </submittedName>
</protein>
<evidence type="ECO:0000313" key="2">
    <source>
        <dbReference type="EMBL" id="NJB89914.1"/>
    </source>
</evidence>
<dbReference type="Gene3D" id="3.90.550.10">
    <property type="entry name" value="Spore Coat Polysaccharide Biosynthesis Protein SpsA, Chain A"/>
    <property type="match status" value="1"/>
</dbReference>
<keyword evidence="2" id="KW-0328">Glycosyltransferase</keyword>
<dbReference type="GO" id="GO:0016757">
    <property type="term" value="F:glycosyltransferase activity"/>
    <property type="evidence" value="ECO:0007669"/>
    <property type="project" value="UniProtKB-KW"/>
</dbReference>
<feature type="domain" description="Glycosyltransferase 2-like" evidence="1">
    <location>
        <begin position="4"/>
        <end position="131"/>
    </location>
</feature>
<accession>A0A7X6B939</accession>
<dbReference type="InterPro" id="IPR029044">
    <property type="entry name" value="Nucleotide-diphossugar_trans"/>
</dbReference>
<dbReference type="AlphaFoldDB" id="A0A7X6B939"/>
<dbReference type="Pfam" id="PF00535">
    <property type="entry name" value="Glycos_transf_2"/>
    <property type="match status" value="1"/>
</dbReference>
<evidence type="ECO:0000259" key="1">
    <source>
        <dbReference type="Pfam" id="PF00535"/>
    </source>
</evidence>
<dbReference type="EC" id="2.4.1.-" evidence="2"/>
<name>A0A7X6B939_9SPHN</name>
<sequence>MKISILTAVWNRVATLGQALDSLEEQTHSDWEHVVQDGGSTDGTLALLAARPDARRHVESRRDGGIYEALNRAFARSSGEIVGVLHSDDFFASPDILARVSDAFAKTGADAIYGDLDYVAAGDTSRVVRHWKSGAFDSDRLRRGWMPPHPALFLRRDVIERLGGYDTSFRIAADYDAILRYFSDEEVRVSYLSGVMVKMRLGGESNRSLERILRKSREDYRALRRNDIGGLSALFLKNIQKVPQFFRKS</sequence>
<dbReference type="InterPro" id="IPR001173">
    <property type="entry name" value="Glyco_trans_2-like"/>
</dbReference>
<dbReference type="SUPFAM" id="SSF53448">
    <property type="entry name" value="Nucleotide-diphospho-sugar transferases"/>
    <property type="match status" value="1"/>
</dbReference>
<comment type="caution">
    <text evidence="2">The sequence shown here is derived from an EMBL/GenBank/DDBJ whole genome shotgun (WGS) entry which is preliminary data.</text>
</comment>
<gene>
    <name evidence="2" type="ORF">GGR90_002089</name>
</gene>
<keyword evidence="3" id="KW-1185">Reference proteome</keyword>
<dbReference type="PANTHER" id="PTHR43685">
    <property type="entry name" value="GLYCOSYLTRANSFERASE"/>
    <property type="match status" value="1"/>
</dbReference>
<dbReference type="RefSeq" id="WP_167921365.1">
    <property type="nucleotide sequence ID" value="NZ_JAATIT010000002.1"/>
</dbReference>
<organism evidence="2 3">
    <name type="scientific">Sphingopyxis italica</name>
    <dbReference type="NCBI Taxonomy" id="1129133"/>
    <lineage>
        <taxon>Bacteria</taxon>
        <taxon>Pseudomonadati</taxon>
        <taxon>Pseudomonadota</taxon>
        <taxon>Alphaproteobacteria</taxon>
        <taxon>Sphingomonadales</taxon>
        <taxon>Sphingomonadaceae</taxon>
        <taxon>Sphingopyxis</taxon>
    </lineage>
</organism>
<dbReference type="CDD" id="cd06433">
    <property type="entry name" value="GT_2_WfgS_like"/>
    <property type="match status" value="1"/>
</dbReference>
<proteinExistence type="predicted"/>
<dbReference type="Proteomes" id="UP000535078">
    <property type="component" value="Unassembled WGS sequence"/>
</dbReference>
<reference evidence="2 3" key="1">
    <citation type="submission" date="2020-03" db="EMBL/GenBank/DDBJ databases">
        <title>Genomic Encyclopedia of Type Strains, Phase IV (KMG-IV): sequencing the most valuable type-strain genomes for metagenomic binning, comparative biology and taxonomic classification.</title>
        <authorList>
            <person name="Goeker M."/>
        </authorList>
    </citation>
    <scope>NUCLEOTIDE SEQUENCE [LARGE SCALE GENOMIC DNA]</scope>
    <source>
        <strain evidence="2 3">DSM 25229</strain>
    </source>
</reference>
<keyword evidence="2" id="KW-0808">Transferase</keyword>